<dbReference type="GeneID" id="36330218"/>
<name>A0A1X6N363_9APHY</name>
<protein>
    <submittedName>
        <fullName evidence="2">Uncharacterized protein</fullName>
    </submittedName>
</protein>
<feature type="compositionally biased region" description="Acidic residues" evidence="1">
    <location>
        <begin position="98"/>
        <end position="109"/>
    </location>
</feature>
<evidence type="ECO:0000313" key="3">
    <source>
        <dbReference type="Proteomes" id="UP000194127"/>
    </source>
</evidence>
<accession>A0A1X6N363</accession>
<gene>
    <name evidence="2" type="ORF">POSPLADRAFT_1141193</name>
</gene>
<dbReference type="AlphaFoldDB" id="A0A1X6N363"/>
<keyword evidence="3" id="KW-1185">Reference proteome</keyword>
<organism evidence="2 3">
    <name type="scientific">Postia placenta MAD-698-R-SB12</name>
    <dbReference type="NCBI Taxonomy" id="670580"/>
    <lineage>
        <taxon>Eukaryota</taxon>
        <taxon>Fungi</taxon>
        <taxon>Dikarya</taxon>
        <taxon>Basidiomycota</taxon>
        <taxon>Agaricomycotina</taxon>
        <taxon>Agaricomycetes</taxon>
        <taxon>Polyporales</taxon>
        <taxon>Adustoporiaceae</taxon>
        <taxon>Rhodonia</taxon>
    </lineage>
</organism>
<dbReference type="EMBL" id="KZ110596">
    <property type="protein sequence ID" value="OSX62970.1"/>
    <property type="molecule type" value="Genomic_DNA"/>
</dbReference>
<dbReference type="RefSeq" id="XP_024339764.1">
    <property type="nucleotide sequence ID" value="XM_024485269.1"/>
</dbReference>
<dbReference type="Proteomes" id="UP000194127">
    <property type="component" value="Unassembled WGS sequence"/>
</dbReference>
<reference evidence="2 3" key="1">
    <citation type="submission" date="2017-04" db="EMBL/GenBank/DDBJ databases">
        <title>Genome Sequence of the Model Brown-Rot Fungus Postia placenta SB12.</title>
        <authorList>
            <consortium name="DOE Joint Genome Institute"/>
            <person name="Gaskell J."/>
            <person name="Kersten P."/>
            <person name="Larrondo L.F."/>
            <person name="Canessa P."/>
            <person name="Martinez D."/>
            <person name="Hibbett D."/>
            <person name="Schmoll M."/>
            <person name="Kubicek C.P."/>
            <person name="Martinez A.T."/>
            <person name="Yadav J."/>
            <person name="Master E."/>
            <person name="Magnuson J.K."/>
            <person name="James T."/>
            <person name="Yaver D."/>
            <person name="Berka R."/>
            <person name="Labutti K."/>
            <person name="Lipzen A."/>
            <person name="Aerts A."/>
            <person name="Barry K."/>
            <person name="Henrissat B."/>
            <person name="Blanchette R."/>
            <person name="Grigoriev I."/>
            <person name="Cullen D."/>
        </authorList>
    </citation>
    <scope>NUCLEOTIDE SEQUENCE [LARGE SCALE GENOMIC DNA]</scope>
    <source>
        <strain evidence="2 3">MAD-698-R-SB12</strain>
    </source>
</reference>
<evidence type="ECO:0000313" key="2">
    <source>
        <dbReference type="EMBL" id="OSX62970.1"/>
    </source>
</evidence>
<proteinExistence type="predicted"/>
<feature type="region of interest" description="Disordered" evidence="1">
    <location>
        <begin position="92"/>
        <end position="133"/>
    </location>
</feature>
<sequence length="609" mass="68146">MPVHQQSNHLNPNNEPALAVIDNGLQTLLCSFLLPTGNEQEHHIHSTPTRPALPPPLFDWGLSAALGHTELPPSTTDQHLSHLSRALLDHLDTLSGSDPEDDEQSEDNEPPINGDYNSAIPYGAEPSGTSGKGPALNCTWPHEPMSMSQQWFPWTDKVTCTLDILMHLPRSVFSHWQLDLFLWLLKVNDINDVPSVHSMHSMNAALQHMCGIDSTQYKGALGHNYTVNNLSQIIAQEMANPKACQAKHWLEEMPDEQLSPMARIRGKDYFIHELSMLISSEHTGKPLLHAKCWCMHTATTNTQMGWCVKQEDNFIVSETQFLKNFTEVCTDTQSLYGIPDPQIILGMIDFVTEYNIHFLAMSNTTPPLEMLDGIVEQLEPHYVSYIMFNLQPAHEKVLEQESKKIISSICDGVGIKKTALTDFTYTMAMKYRCGGAGDKLDKVYTVHVTILWWFLLKHPELLCTEVEDTTYKEEGVADKSSPRGSPAAKKHKVRTRCAGGRVAQGQCFWSQVNAFFARELSARGTNMANVSWKEYIDKMTCIIPNRTHPNTMSEGLWTVSAKTGAKMSVGVGFERASAKVYGSKRHGKKIKYKVKQGTIAPQRGMSASR</sequence>
<feature type="region of interest" description="Disordered" evidence="1">
    <location>
        <begin position="473"/>
        <end position="492"/>
    </location>
</feature>
<dbReference type="OrthoDB" id="2802106at2759"/>
<dbReference type="STRING" id="670580.A0A1X6N363"/>
<evidence type="ECO:0000256" key="1">
    <source>
        <dbReference type="SAM" id="MobiDB-lite"/>
    </source>
</evidence>